<organism evidence="1">
    <name type="scientific">hot springs metagenome</name>
    <dbReference type="NCBI Taxonomy" id="433727"/>
    <lineage>
        <taxon>unclassified sequences</taxon>
        <taxon>metagenomes</taxon>
        <taxon>ecological metagenomes</taxon>
    </lineage>
</organism>
<gene>
    <name evidence="1" type="ORF">A45J_0571</name>
</gene>
<reference evidence="1" key="1">
    <citation type="submission" date="2019-10" db="EMBL/GenBank/DDBJ databases">
        <title>Metagenomic sequencing of thiosulfate-disproportionating enrichment culture.</title>
        <authorList>
            <person name="Umezawa K."/>
            <person name="Kojima H."/>
            <person name="Fukui M."/>
        </authorList>
    </citation>
    <scope>NUCLEOTIDE SEQUENCE</scope>
    <source>
        <strain evidence="1">45J</strain>
    </source>
</reference>
<proteinExistence type="predicted"/>
<dbReference type="EMBL" id="BLAB01000001">
    <property type="protein sequence ID" value="GER92842.1"/>
    <property type="molecule type" value="Genomic_DNA"/>
</dbReference>
<dbReference type="AlphaFoldDB" id="A0A5J4L0M5"/>
<name>A0A5J4L0M5_9ZZZZ</name>
<evidence type="ECO:0000313" key="1">
    <source>
        <dbReference type="EMBL" id="GER92842.1"/>
    </source>
</evidence>
<sequence length="43" mass="5127">MSIIFFHNPFINVMRLFFLPVSAWRRFHLPHEPPLERGFSKGG</sequence>
<comment type="caution">
    <text evidence="1">The sequence shown here is derived from an EMBL/GenBank/DDBJ whole genome shotgun (WGS) entry which is preliminary data.</text>
</comment>
<protein>
    <submittedName>
        <fullName evidence="1">Uncharacterized protein</fullName>
    </submittedName>
</protein>
<accession>A0A5J4L0M5</accession>